<evidence type="ECO:0008006" key="4">
    <source>
        <dbReference type="Google" id="ProtNLM"/>
    </source>
</evidence>
<evidence type="ECO:0000313" key="3">
    <source>
        <dbReference type="Proteomes" id="UP000618445"/>
    </source>
</evidence>
<keyword evidence="1" id="KW-0812">Transmembrane</keyword>
<keyword evidence="3" id="KW-1185">Reference proteome</keyword>
<name>A0ABR8CDJ0_9CYAN</name>
<comment type="caution">
    <text evidence="2">The sequence shown here is derived from an EMBL/GenBank/DDBJ whole genome shotgun (WGS) entry which is preliminary data.</text>
</comment>
<proteinExistence type="predicted"/>
<protein>
    <recommendedName>
        <fullName evidence="4">DUF559 domain-containing protein</fullName>
    </recommendedName>
</protein>
<accession>A0ABR8CDJ0</accession>
<feature type="transmembrane region" description="Helical" evidence="1">
    <location>
        <begin position="52"/>
        <end position="84"/>
    </location>
</feature>
<reference evidence="2 3" key="1">
    <citation type="journal article" date="2020" name="ISME J.">
        <title>Comparative genomics reveals insights into cyanobacterial evolution and habitat adaptation.</title>
        <authorList>
            <person name="Chen M.Y."/>
            <person name="Teng W.K."/>
            <person name="Zhao L."/>
            <person name="Hu C.X."/>
            <person name="Zhou Y.K."/>
            <person name="Han B.P."/>
            <person name="Song L.R."/>
            <person name="Shu W.S."/>
        </authorList>
    </citation>
    <scope>NUCLEOTIDE SEQUENCE [LARGE SCALE GENOMIC DNA]</scope>
    <source>
        <strain evidence="2 3">FACHB-1050</strain>
    </source>
</reference>
<keyword evidence="1" id="KW-0472">Membrane</keyword>
<dbReference type="RefSeq" id="WP_190580185.1">
    <property type="nucleotide sequence ID" value="NZ_CAWPQU010000029.1"/>
</dbReference>
<dbReference type="EMBL" id="JACJQY010000035">
    <property type="protein sequence ID" value="MBD2318833.1"/>
    <property type="molecule type" value="Genomic_DNA"/>
</dbReference>
<dbReference type="Gene3D" id="3.40.960.10">
    <property type="entry name" value="VSR Endonuclease"/>
    <property type="match status" value="1"/>
</dbReference>
<gene>
    <name evidence="2" type="ORF">H6G05_18510</name>
</gene>
<organism evidence="2 3">
    <name type="scientific">Phormidium tenue FACHB-1050</name>
    <dbReference type="NCBI Taxonomy" id="2692857"/>
    <lineage>
        <taxon>Bacteria</taxon>
        <taxon>Bacillati</taxon>
        <taxon>Cyanobacteriota</taxon>
        <taxon>Cyanophyceae</taxon>
        <taxon>Oscillatoriophycideae</taxon>
        <taxon>Oscillatoriales</taxon>
        <taxon>Oscillatoriaceae</taxon>
        <taxon>Phormidium</taxon>
    </lineage>
</organism>
<evidence type="ECO:0000313" key="2">
    <source>
        <dbReference type="EMBL" id="MBD2318833.1"/>
    </source>
</evidence>
<keyword evidence="1" id="KW-1133">Transmembrane helix</keyword>
<sequence>MNTFPIFLVPDRILRAKNAMPIVPLFSAIAPSKPSSPPQPYDTNALITYATIGFAVSVIFVFINLVLGAVIGLLSMAAIAYLAWTMNQSFPKRKREHDDYDRKYPRLVQQYQAAKDSHSAEVAKINSPENIARYQQEQLLLALRQTEPHDGENSTAPKGFSEDKFYAHLNHHFRGRIHRSLTSTNQFKPPYNLYSPDFTYIARSLNLYIDIEIDEPYYHNTGNPTHFVGATKDITRNNHFLAKNWLVIRFAEEEIARCPKSCCKAIAQIIAEVIGDDLELRQFSGIEDLENRKQWTEAEAAQMAADNYRQTYLAGD</sequence>
<dbReference type="Proteomes" id="UP000618445">
    <property type="component" value="Unassembled WGS sequence"/>
</dbReference>
<evidence type="ECO:0000256" key="1">
    <source>
        <dbReference type="SAM" id="Phobius"/>
    </source>
</evidence>